<proteinExistence type="predicted"/>
<organism evidence="3 6">
    <name type="scientific">Perkinsus olseni</name>
    <name type="common">Perkinsus atlanticus</name>
    <dbReference type="NCBI Taxonomy" id="32597"/>
    <lineage>
        <taxon>Eukaryota</taxon>
        <taxon>Sar</taxon>
        <taxon>Alveolata</taxon>
        <taxon>Perkinsozoa</taxon>
        <taxon>Perkinsea</taxon>
        <taxon>Perkinsida</taxon>
        <taxon>Perkinsidae</taxon>
        <taxon>Perkinsus</taxon>
    </lineage>
</organism>
<dbReference type="Proteomes" id="UP000553632">
    <property type="component" value="Unassembled WGS sequence"/>
</dbReference>
<dbReference type="CDD" id="cd04301">
    <property type="entry name" value="NAT_SF"/>
    <property type="match status" value="1"/>
</dbReference>
<dbReference type="AlphaFoldDB" id="A0A7J6R0Q8"/>
<dbReference type="GO" id="GO:0016747">
    <property type="term" value="F:acyltransferase activity, transferring groups other than amino-acyl groups"/>
    <property type="evidence" value="ECO:0007669"/>
    <property type="project" value="InterPro"/>
</dbReference>
<reference evidence="5 6" key="1">
    <citation type="submission" date="2020-04" db="EMBL/GenBank/DDBJ databases">
        <title>Perkinsus olseni comparative genomics.</title>
        <authorList>
            <person name="Bogema D.R."/>
        </authorList>
    </citation>
    <scope>NUCLEOTIDE SEQUENCE [LARGE SCALE GENOMIC DNA]</scope>
    <source>
        <strain evidence="3">ATCC PRA-205</strain>
        <strain evidence="4 5">ATCC PRA-207</strain>
    </source>
</reference>
<feature type="domain" description="N-acetyltransferase" evidence="2">
    <location>
        <begin position="5"/>
        <end position="167"/>
    </location>
</feature>
<dbReference type="EMBL" id="JABANO010010519">
    <property type="protein sequence ID" value="KAF4745033.1"/>
    <property type="molecule type" value="Genomic_DNA"/>
</dbReference>
<dbReference type="PROSITE" id="PS51186">
    <property type="entry name" value="GNAT"/>
    <property type="match status" value="1"/>
</dbReference>
<accession>A0A7J6R0Q8</accession>
<evidence type="ECO:0000313" key="6">
    <source>
        <dbReference type="Proteomes" id="UP000574390"/>
    </source>
</evidence>
<evidence type="ECO:0000256" key="1">
    <source>
        <dbReference type="SAM" id="SignalP"/>
    </source>
</evidence>
<feature type="signal peptide" evidence="1">
    <location>
        <begin position="1"/>
        <end position="22"/>
    </location>
</feature>
<dbReference type="SUPFAM" id="SSF55729">
    <property type="entry name" value="Acyl-CoA N-acyltransferases (Nat)"/>
    <property type="match status" value="1"/>
</dbReference>
<protein>
    <recommendedName>
        <fullName evidence="2">N-acetyltransferase domain-containing protein</fullName>
    </recommendedName>
</protein>
<evidence type="ECO:0000313" key="4">
    <source>
        <dbReference type="EMBL" id="KAF4745033.1"/>
    </source>
</evidence>
<keyword evidence="1" id="KW-0732">Signal</keyword>
<dbReference type="Gene3D" id="3.40.630.30">
    <property type="match status" value="1"/>
</dbReference>
<name>A0A7J6R0Q8_PEROL</name>
<keyword evidence="5" id="KW-1185">Reference proteome</keyword>
<dbReference type="InterPro" id="IPR016181">
    <property type="entry name" value="Acyl_CoA_acyltransferase"/>
</dbReference>
<feature type="chain" id="PRO_5033594399" description="N-acetyltransferase domain-containing protein" evidence="1">
    <location>
        <begin position="23"/>
        <end position="243"/>
    </location>
</feature>
<gene>
    <name evidence="3" type="ORF">FOZ62_000965</name>
    <name evidence="4" type="ORF">FOZ63_022043</name>
</gene>
<evidence type="ECO:0000259" key="2">
    <source>
        <dbReference type="PROSITE" id="PS51186"/>
    </source>
</evidence>
<sequence length="243" mass="27332">MIVRMKLPNLLLAGLLPWIALSIRSLNPNSPSLNASQLEYQFWPAIVGADRGILEVLAPISRKADTVVASLGYGFETRPQHERWVYIFDVHVEVNWRKRGIATEMIKRLLAYIKGAWPQVAGAYLGVFENNLPARRLYEKIGFACGGQIKKGWPQVAGAYLAVWPPNDPAKWAYEKIGFSYVKSVDMINNGQPLRVDGYVFDFKSPAADNLPPDVIPQEMELPITAYPVDDKLFYTIIAPERT</sequence>
<dbReference type="Pfam" id="PF00583">
    <property type="entry name" value="Acetyltransf_1"/>
    <property type="match status" value="1"/>
</dbReference>
<evidence type="ECO:0000313" key="3">
    <source>
        <dbReference type="EMBL" id="KAF4714218.1"/>
    </source>
</evidence>
<comment type="caution">
    <text evidence="3">The sequence shown here is derived from an EMBL/GenBank/DDBJ whole genome shotgun (WGS) entry which is preliminary data.</text>
</comment>
<dbReference type="EMBL" id="JABANM010025672">
    <property type="protein sequence ID" value="KAF4714218.1"/>
    <property type="molecule type" value="Genomic_DNA"/>
</dbReference>
<dbReference type="InterPro" id="IPR000182">
    <property type="entry name" value="GNAT_dom"/>
</dbReference>
<dbReference type="Proteomes" id="UP000574390">
    <property type="component" value="Unassembled WGS sequence"/>
</dbReference>
<evidence type="ECO:0000313" key="5">
    <source>
        <dbReference type="Proteomes" id="UP000553632"/>
    </source>
</evidence>